<gene>
    <name evidence="1" type="ORF">FEM41_19815</name>
</gene>
<dbReference type="EMBL" id="CP040428">
    <property type="protein sequence ID" value="QCT21737.1"/>
    <property type="molecule type" value="Genomic_DNA"/>
</dbReference>
<organism evidence="1 2">
    <name type="scientific">Jejubacter calystegiae</name>
    <dbReference type="NCBI Taxonomy" id="2579935"/>
    <lineage>
        <taxon>Bacteria</taxon>
        <taxon>Pseudomonadati</taxon>
        <taxon>Pseudomonadota</taxon>
        <taxon>Gammaproteobacteria</taxon>
        <taxon>Enterobacterales</taxon>
        <taxon>Enterobacteriaceae</taxon>
        <taxon>Jejubacter</taxon>
    </lineage>
</organism>
<evidence type="ECO:0000313" key="1">
    <source>
        <dbReference type="EMBL" id="QCT21737.1"/>
    </source>
</evidence>
<keyword evidence="2" id="KW-1185">Reference proteome</keyword>
<proteinExistence type="predicted"/>
<evidence type="ECO:0000313" key="2">
    <source>
        <dbReference type="Proteomes" id="UP000302163"/>
    </source>
</evidence>
<reference evidence="1 2" key="1">
    <citation type="submission" date="2019-05" db="EMBL/GenBank/DDBJ databases">
        <title>Complete genome sequence of Izhakiella calystegiae KSNA2, an endophyte isolated from beach morning glory (Calystegia soldanella).</title>
        <authorList>
            <person name="Jiang L."/>
            <person name="Jeong J.C."/>
            <person name="Kim C.Y."/>
            <person name="Kim D.H."/>
            <person name="Kim S.W."/>
            <person name="Lee j."/>
        </authorList>
    </citation>
    <scope>NUCLEOTIDE SEQUENCE [LARGE SCALE GENOMIC DNA]</scope>
    <source>
        <strain evidence="1 2">KSNA2</strain>
    </source>
</reference>
<dbReference type="AlphaFoldDB" id="A0A4V1G832"/>
<dbReference type="Proteomes" id="UP000302163">
    <property type="component" value="Chromosome"/>
</dbReference>
<dbReference type="RefSeq" id="WP_138097893.1">
    <property type="nucleotide sequence ID" value="NZ_CP040428.1"/>
</dbReference>
<sequence>MAGTVEIWGVQTWDANGNANNYGINPVNVVGTFRLNKNQITGDYNFTVPLGCKLDVMPVSLNFAFDTTARRRFVISGGTVSVKDGAGYYGVDADQASEVFCLVIAVRV</sequence>
<dbReference type="KEGG" id="izh:FEM41_19815"/>
<protein>
    <submittedName>
        <fullName evidence="1">Uncharacterized protein</fullName>
    </submittedName>
</protein>
<accession>A0A4V1G832</accession>
<dbReference type="OrthoDB" id="6445206at2"/>
<name>A0A4V1G832_9ENTR</name>